<organism evidence="3 4">
    <name type="scientific">Fibrella rubiginis</name>
    <dbReference type="NCBI Taxonomy" id="2817060"/>
    <lineage>
        <taxon>Bacteria</taxon>
        <taxon>Pseudomonadati</taxon>
        <taxon>Bacteroidota</taxon>
        <taxon>Cytophagia</taxon>
        <taxon>Cytophagales</taxon>
        <taxon>Spirosomataceae</taxon>
        <taxon>Fibrella</taxon>
    </lineage>
</organism>
<feature type="domain" description="ASPIC/UnbV" evidence="2">
    <location>
        <begin position="536"/>
        <end position="602"/>
    </location>
</feature>
<sequence length="1123" mass="122945">MISNKHFLIPLLLVIWGCKTAPTESPLFISLDSTQTGVGFVNRVRETPQLNIIDYLYFYNGGGVSAGDVNNDGLTDLYFVSNQGPNKLYLNQSKKGEPIHFQDVTTNAAVAGKADWQTGTTMADVNGDGLLDIYVCAVSQFRGTKGHNELYINNGPGPDGVPTFTEQAEAYGLAFKGFSTQAAFFDYDHDGDLDCFLLNHAVHSVRSYDKVAARTQKDSLAGDYLFENQRAKGEKAPQKFVDVTPEAGLFMAPMGYGLGVAVADYNNDGWEDIYVSNDFHEDDYLYLNNQHGGFSNDAPRQLAHTSRFSMGNDAADVNHDGLPDIITLDMYPDDERVEKSSAGEDPYDIYQYKLAYGYMNQYSRNCLQINTKGAFCDVAALAGVAATDWSWSPLLADYDLDGQTDLFIANGIARRPNDLDYVKYVSNDSVQQAMASSPEFLQKAIDKMPDGRVPNYLFRGMSGLRFQDKSAAWGFAEAGCANGAAYADLDNDGDLDLVTNNLNEPARIHQNQATTLFPQNKHLTVSLRGDGANTAGVGAKVILRYGDSLQVQQLMPTRGFMSSVEPRLLFGLGTRKQVDSLIVVWPDQRMEVRTGVALNQSLVLTQVDAKLDGRGYKIGLPASKRLFFAQTDSTRIPYRHRENTYFLDFARESLMPFKVSTEGPRLAVGDVNSDGLEDIYAGGARDQSGSLLLQQPDGRFLVSNQPAIAADSAAEDIDAAFFDADRDGDLDLYVVAGGNEFSRNDPPLQDRLYVNNNGQFSKSPLPPLPGNKSCVRPADVDGDGDLDLFVGGRVLPNHYGQTPDSYLLINDGHAHFSIKTDALAPGLRLAGMTTDAVWTDLNTDHQPDLVVTGDWIAPRVFLNKNGHLNELEAPFGETPMHGLWQCIAAADFDNDGDTDFVVGNLGLNTKLRKSPDGQLRMWVKDVDKNQTSETILAYNRGNNLDDWFPVATKDELGKQMPSVINKRYVPYSSIAGKTVAQIFTAADLADADIKQVDQFASVYLRNDGGPNGKPHFTVQPLPLLAQVSKLFALIPFDIDGDGDLDVLGGGNFYGVAPYQGRYDASNGLVLRNDKGTFTALSPAETGFLLTGEVRSIVPVRSRAGRFILVGRNNDRTILYKLGV</sequence>
<accession>A0A939GGP5</accession>
<dbReference type="Gene3D" id="2.130.10.130">
    <property type="entry name" value="Integrin alpha, N-terminal"/>
    <property type="match status" value="3"/>
</dbReference>
<evidence type="ECO:0000313" key="3">
    <source>
        <dbReference type="EMBL" id="MBO0938011.1"/>
    </source>
</evidence>
<dbReference type="PANTHER" id="PTHR16026">
    <property type="entry name" value="CARTILAGE ACIDIC PROTEIN 1"/>
    <property type="match status" value="1"/>
</dbReference>
<name>A0A939GGP5_9BACT</name>
<dbReference type="EMBL" id="JAFMYV010000008">
    <property type="protein sequence ID" value="MBO0938011.1"/>
    <property type="molecule type" value="Genomic_DNA"/>
</dbReference>
<gene>
    <name evidence="3" type="ORF">J2I47_15755</name>
</gene>
<evidence type="ECO:0000259" key="2">
    <source>
        <dbReference type="Pfam" id="PF07593"/>
    </source>
</evidence>
<dbReference type="Pfam" id="PF07593">
    <property type="entry name" value="UnbV_ASPIC"/>
    <property type="match status" value="1"/>
</dbReference>
<keyword evidence="1" id="KW-0732">Signal</keyword>
<dbReference type="AlphaFoldDB" id="A0A939GGP5"/>
<evidence type="ECO:0000313" key="4">
    <source>
        <dbReference type="Proteomes" id="UP000664034"/>
    </source>
</evidence>
<dbReference type="InterPro" id="IPR011519">
    <property type="entry name" value="UnbV_ASPIC"/>
</dbReference>
<dbReference type="SUPFAM" id="SSF69318">
    <property type="entry name" value="Integrin alpha N-terminal domain"/>
    <property type="match status" value="3"/>
</dbReference>
<dbReference type="Pfam" id="PF13517">
    <property type="entry name" value="FG-GAP_3"/>
    <property type="match status" value="5"/>
</dbReference>
<evidence type="ECO:0000256" key="1">
    <source>
        <dbReference type="ARBA" id="ARBA00022729"/>
    </source>
</evidence>
<dbReference type="InterPro" id="IPR028994">
    <property type="entry name" value="Integrin_alpha_N"/>
</dbReference>
<dbReference type="Proteomes" id="UP000664034">
    <property type="component" value="Unassembled WGS sequence"/>
</dbReference>
<reference evidence="3" key="1">
    <citation type="submission" date="2021-03" db="EMBL/GenBank/DDBJ databases">
        <title>Fibrella sp. HMF5335 genome sequencing and assembly.</title>
        <authorList>
            <person name="Kang H."/>
            <person name="Kim H."/>
            <person name="Bae S."/>
            <person name="Joh K."/>
        </authorList>
    </citation>
    <scope>NUCLEOTIDE SEQUENCE</scope>
    <source>
        <strain evidence="3">HMF5335</strain>
    </source>
</reference>
<comment type="caution">
    <text evidence="3">The sequence shown here is derived from an EMBL/GenBank/DDBJ whole genome shotgun (WGS) entry which is preliminary data.</text>
</comment>
<keyword evidence="4" id="KW-1185">Reference proteome</keyword>
<dbReference type="InterPro" id="IPR027039">
    <property type="entry name" value="Crtac1"/>
</dbReference>
<protein>
    <submittedName>
        <fullName evidence="3">VCBS repeat-containing protein</fullName>
    </submittedName>
</protein>
<proteinExistence type="predicted"/>
<dbReference type="InterPro" id="IPR013517">
    <property type="entry name" value="FG-GAP"/>
</dbReference>
<dbReference type="PANTHER" id="PTHR16026:SF0">
    <property type="entry name" value="CARTILAGE ACIDIC PROTEIN 1"/>
    <property type="match status" value="1"/>
</dbReference>